<organism evidence="2 3">
    <name type="scientific">Chengkuizengella axinellae</name>
    <dbReference type="NCBI Taxonomy" id="3064388"/>
    <lineage>
        <taxon>Bacteria</taxon>
        <taxon>Bacillati</taxon>
        <taxon>Bacillota</taxon>
        <taxon>Bacilli</taxon>
        <taxon>Bacillales</taxon>
        <taxon>Paenibacillaceae</taxon>
        <taxon>Chengkuizengella</taxon>
    </lineage>
</organism>
<dbReference type="EMBL" id="JAVAMP010000002">
    <property type="protein sequence ID" value="MDP5273595.1"/>
    <property type="molecule type" value="Genomic_DNA"/>
</dbReference>
<gene>
    <name evidence="2" type="ORF">Q5Y73_05735</name>
</gene>
<sequence length="152" mass="17921">MKKDLLNELLQINSWALNLRKLDQETIYQPLAEHKWSIAEILSHLMLWDRYILHERIPLMVPNASLKSDVNVSEMNSKASEYTRSKVSFEEIINNLVDSRERIVSILEHKTEDELSSTFKINNNELNLISYFKGTVQHDEHHMQQINDFLKS</sequence>
<dbReference type="InterPro" id="IPR034660">
    <property type="entry name" value="DinB/YfiT-like"/>
</dbReference>
<accession>A0ABT9IW53</accession>
<evidence type="ECO:0000313" key="2">
    <source>
        <dbReference type="EMBL" id="MDP5273595.1"/>
    </source>
</evidence>
<dbReference type="Proteomes" id="UP001231941">
    <property type="component" value="Unassembled WGS sequence"/>
</dbReference>
<evidence type="ECO:0000259" key="1">
    <source>
        <dbReference type="Pfam" id="PF12867"/>
    </source>
</evidence>
<dbReference type="InterPro" id="IPR024775">
    <property type="entry name" value="DinB-like"/>
</dbReference>
<dbReference type="Gene3D" id="1.20.120.450">
    <property type="entry name" value="dinb family like domain"/>
    <property type="match status" value="1"/>
</dbReference>
<comment type="caution">
    <text evidence="2">The sequence shown here is derived from an EMBL/GenBank/DDBJ whole genome shotgun (WGS) entry which is preliminary data.</text>
</comment>
<keyword evidence="3" id="KW-1185">Reference proteome</keyword>
<dbReference type="SUPFAM" id="SSF109854">
    <property type="entry name" value="DinB/YfiT-like putative metalloenzymes"/>
    <property type="match status" value="1"/>
</dbReference>
<protein>
    <submittedName>
        <fullName evidence="2">DinB family protein</fullName>
    </submittedName>
</protein>
<evidence type="ECO:0000313" key="3">
    <source>
        <dbReference type="Proteomes" id="UP001231941"/>
    </source>
</evidence>
<reference evidence="2 3" key="1">
    <citation type="submission" date="2023-08" db="EMBL/GenBank/DDBJ databases">
        <authorList>
            <person name="Park J.-S."/>
        </authorList>
    </citation>
    <scope>NUCLEOTIDE SEQUENCE [LARGE SCALE GENOMIC DNA]</scope>
    <source>
        <strain evidence="2 3">2205SS18-9</strain>
    </source>
</reference>
<dbReference type="Pfam" id="PF12867">
    <property type="entry name" value="DinB_2"/>
    <property type="match status" value="1"/>
</dbReference>
<feature type="domain" description="DinB-like" evidence="1">
    <location>
        <begin position="19"/>
        <end position="146"/>
    </location>
</feature>
<name>A0ABT9IW53_9BACL</name>
<dbReference type="RefSeq" id="WP_305990907.1">
    <property type="nucleotide sequence ID" value="NZ_JAVAMP010000002.1"/>
</dbReference>
<proteinExistence type="predicted"/>